<keyword evidence="2" id="KW-1185">Reference proteome</keyword>
<protein>
    <submittedName>
        <fullName evidence="1">Uncharacterized protein</fullName>
    </submittedName>
</protein>
<organism evidence="1 2">
    <name type="scientific">Neolewinella xylanilytica</name>
    <dbReference type="NCBI Taxonomy" id="1514080"/>
    <lineage>
        <taxon>Bacteria</taxon>
        <taxon>Pseudomonadati</taxon>
        <taxon>Bacteroidota</taxon>
        <taxon>Saprospiria</taxon>
        <taxon>Saprospirales</taxon>
        <taxon>Lewinellaceae</taxon>
        <taxon>Neolewinella</taxon>
    </lineage>
</organism>
<evidence type="ECO:0000313" key="1">
    <source>
        <dbReference type="EMBL" id="PPK87853.1"/>
    </source>
</evidence>
<name>A0A2S6I8P0_9BACT</name>
<accession>A0A2S6I8P0</accession>
<dbReference type="Proteomes" id="UP000237662">
    <property type="component" value="Unassembled WGS sequence"/>
</dbReference>
<evidence type="ECO:0000313" key="2">
    <source>
        <dbReference type="Proteomes" id="UP000237662"/>
    </source>
</evidence>
<dbReference type="AlphaFoldDB" id="A0A2S6I8P0"/>
<proteinExistence type="predicted"/>
<dbReference type="EMBL" id="PTJC01000005">
    <property type="protein sequence ID" value="PPK87853.1"/>
    <property type="molecule type" value="Genomic_DNA"/>
</dbReference>
<sequence>MLRRPCHQPRSSALWAEMPRTLSHPRRVRPWIVAARWHAHQLTLEGFDLGLSRRDATHAILPWKGSTLQRSIDSATSRGRAPSGPRCYAYYSPWKGSTLERSGDHATIRGRVPSGLRCHAHYLTLEGLDLGLSRRDGMHTSSPWKGSTLDYRGEMPRKLSHPGRIRPWIIAARCYARHPTLEGLDPGA</sequence>
<gene>
    <name evidence="1" type="ORF">CLV84_0806</name>
</gene>
<comment type="caution">
    <text evidence="1">The sequence shown here is derived from an EMBL/GenBank/DDBJ whole genome shotgun (WGS) entry which is preliminary data.</text>
</comment>
<reference evidence="1 2" key="1">
    <citation type="submission" date="2018-02" db="EMBL/GenBank/DDBJ databases">
        <title>Genomic Encyclopedia of Archaeal and Bacterial Type Strains, Phase II (KMG-II): from individual species to whole genera.</title>
        <authorList>
            <person name="Goeker M."/>
        </authorList>
    </citation>
    <scope>NUCLEOTIDE SEQUENCE [LARGE SCALE GENOMIC DNA]</scope>
    <source>
        <strain evidence="1 2">DSM 29526</strain>
    </source>
</reference>